<proteinExistence type="predicted"/>
<accession>Q2JBD8</accession>
<reference evidence="1 2" key="1">
    <citation type="journal article" date="2007" name="Genome Res.">
        <title>Genome characteristics of facultatively symbiotic Frankia sp. strains reflect host range and host plant biogeography.</title>
        <authorList>
            <person name="Normand P."/>
            <person name="Lapierre P."/>
            <person name="Tisa L.S."/>
            <person name="Gogarten J.P."/>
            <person name="Alloisio N."/>
            <person name="Bagnarol E."/>
            <person name="Bassi C.A."/>
            <person name="Berry A.M."/>
            <person name="Bickhart D.M."/>
            <person name="Choisne N."/>
            <person name="Couloux A."/>
            <person name="Cournoyer B."/>
            <person name="Cruveiller S."/>
            <person name="Daubin V."/>
            <person name="Demange N."/>
            <person name="Francino M.P."/>
            <person name="Goltsman E."/>
            <person name="Huang Y."/>
            <person name="Kopp O.R."/>
            <person name="Labarre L."/>
            <person name="Lapidus A."/>
            <person name="Lavire C."/>
            <person name="Marechal J."/>
            <person name="Martinez M."/>
            <person name="Mastronunzio J.E."/>
            <person name="Mullin B.C."/>
            <person name="Niemann J."/>
            <person name="Pujic P."/>
            <person name="Rawnsley T."/>
            <person name="Rouy Z."/>
            <person name="Schenowitz C."/>
            <person name="Sellstedt A."/>
            <person name="Tavares F."/>
            <person name="Tomkins J.P."/>
            <person name="Vallenet D."/>
            <person name="Valverde C."/>
            <person name="Wall L.G."/>
            <person name="Wang Y."/>
            <person name="Medigue C."/>
            <person name="Benson D.R."/>
        </authorList>
    </citation>
    <scope>NUCLEOTIDE SEQUENCE [LARGE SCALE GENOMIC DNA]</scope>
    <source>
        <strain evidence="2">DSM 45818 / CECT 9043 / CcI3</strain>
    </source>
</reference>
<protein>
    <submittedName>
        <fullName evidence="1">Uncharacterized protein</fullName>
    </submittedName>
</protein>
<dbReference type="eggNOG" id="ENOG502ZRZY">
    <property type="taxonomic scope" value="Bacteria"/>
</dbReference>
<organism evidence="1 2">
    <name type="scientific">Frankia casuarinae (strain DSM 45818 / CECT 9043 / HFP020203 / CcI3)</name>
    <dbReference type="NCBI Taxonomy" id="106370"/>
    <lineage>
        <taxon>Bacteria</taxon>
        <taxon>Bacillati</taxon>
        <taxon>Actinomycetota</taxon>
        <taxon>Actinomycetes</taxon>
        <taxon>Frankiales</taxon>
        <taxon>Frankiaceae</taxon>
        <taxon>Frankia</taxon>
    </lineage>
</organism>
<evidence type="ECO:0000313" key="2">
    <source>
        <dbReference type="Proteomes" id="UP000001937"/>
    </source>
</evidence>
<evidence type="ECO:0000313" key="1">
    <source>
        <dbReference type="EMBL" id="ABD11404.1"/>
    </source>
</evidence>
<dbReference type="EMBL" id="CP000249">
    <property type="protein sequence ID" value="ABD11404.1"/>
    <property type="molecule type" value="Genomic_DNA"/>
</dbReference>
<dbReference type="AlphaFoldDB" id="Q2JBD8"/>
<dbReference type="OrthoDB" id="3504852at2"/>
<sequence>MTNVGTDPADENLLAWFPLVQRPRPPGLPLEDRVRQLHDLAARTSDGLPLLRAAEVCNKAALIASDCGQPDLAQDLCWRQHTLFDQARPLPASAAELALQPVLNLPRQLIRDGDGNRAHAILQALHEAARTQTSALIDGRSVSLHNVTCASDDHRTMRTLTWTALLADGVRALARAGRWHEAAEQAAAHRGVGRRLLDGRQATVLALAQAGHTEQAAALVDQSATPEPWEQAIQTILRVHCLRQAGADTGPQIAPLLATALTLMRQPDLSTMVFRARAGMIALDLADGHDHPRIDVLRRALIAGTFKDAYTARDTLAHRLRESMTTTQRQTLADVFRAAGLDAGSIPESLYGDLMETVKFAEDQLRGCLGRHARHCECTTATS</sequence>
<name>Q2JBD8_FRACC</name>
<dbReference type="HOGENOM" id="CLU_752091_0_0_11"/>
<dbReference type="PhylomeDB" id="Q2JBD8"/>
<dbReference type="KEGG" id="fra:Francci3_2030"/>
<keyword evidence="2" id="KW-1185">Reference proteome</keyword>
<gene>
    <name evidence="1" type="ordered locus">Francci3_2030</name>
</gene>
<dbReference type="STRING" id="106370.Francci3_2030"/>
<dbReference type="Proteomes" id="UP000001937">
    <property type="component" value="Chromosome"/>
</dbReference>
<dbReference type="RefSeq" id="WP_011436461.1">
    <property type="nucleotide sequence ID" value="NC_007777.1"/>
</dbReference>